<proteinExistence type="predicted"/>
<reference evidence="1" key="1">
    <citation type="submission" date="2014-11" db="EMBL/GenBank/DDBJ databases">
        <authorList>
            <person name="Amaro Gonzalez C."/>
        </authorList>
    </citation>
    <scope>NUCLEOTIDE SEQUENCE</scope>
</reference>
<dbReference type="AlphaFoldDB" id="A0A0E9SX10"/>
<protein>
    <submittedName>
        <fullName evidence="1">Uncharacterized protein</fullName>
    </submittedName>
</protein>
<organism evidence="1">
    <name type="scientific">Anguilla anguilla</name>
    <name type="common">European freshwater eel</name>
    <name type="synonym">Muraena anguilla</name>
    <dbReference type="NCBI Taxonomy" id="7936"/>
    <lineage>
        <taxon>Eukaryota</taxon>
        <taxon>Metazoa</taxon>
        <taxon>Chordata</taxon>
        <taxon>Craniata</taxon>
        <taxon>Vertebrata</taxon>
        <taxon>Euteleostomi</taxon>
        <taxon>Actinopterygii</taxon>
        <taxon>Neopterygii</taxon>
        <taxon>Teleostei</taxon>
        <taxon>Anguilliformes</taxon>
        <taxon>Anguillidae</taxon>
        <taxon>Anguilla</taxon>
    </lineage>
</organism>
<dbReference type="EMBL" id="GBXM01062800">
    <property type="protein sequence ID" value="JAH45777.1"/>
    <property type="molecule type" value="Transcribed_RNA"/>
</dbReference>
<accession>A0A0E9SX10</accession>
<name>A0A0E9SX10_ANGAN</name>
<evidence type="ECO:0000313" key="1">
    <source>
        <dbReference type="EMBL" id="JAH45777.1"/>
    </source>
</evidence>
<sequence>MFHLHLFVSQTSKCWLNTALLFLPAEISSDFD</sequence>
<reference evidence="1" key="2">
    <citation type="journal article" date="2015" name="Fish Shellfish Immunol.">
        <title>Early steps in the European eel (Anguilla anguilla)-Vibrio vulnificus interaction in the gills: Role of the RtxA13 toxin.</title>
        <authorList>
            <person name="Callol A."/>
            <person name="Pajuelo D."/>
            <person name="Ebbesson L."/>
            <person name="Teles M."/>
            <person name="MacKenzie S."/>
            <person name="Amaro C."/>
        </authorList>
    </citation>
    <scope>NUCLEOTIDE SEQUENCE</scope>
</reference>